<accession>A0ABD2AJR0</accession>
<protein>
    <submittedName>
        <fullName evidence="2">Uncharacterized protein</fullName>
    </submittedName>
</protein>
<feature type="compositionally biased region" description="Basic and acidic residues" evidence="1">
    <location>
        <begin position="92"/>
        <end position="112"/>
    </location>
</feature>
<feature type="region of interest" description="Disordered" evidence="1">
    <location>
        <begin position="92"/>
        <end position="118"/>
    </location>
</feature>
<evidence type="ECO:0000313" key="3">
    <source>
        <dbReference type="Proteomes" id="UP001607302"/>
    </source>
</evidence>
<gene>
    <name evidence="2" type="ORF">V1478_009903</name>
</gene>
<reference evidence="2 3" key="1">
    <citation type="journal article" date="2024" name="Ann. Entomol. Soc. Am.">
        <title>Genomic analyses of the southern and eastern yellowjacket wasps (Hymenoptera: Vespidae) reveal evolutionary signatures of social life.</title>
        <authorList>
            <person name="Catto M.A."/>
            <person name="Caine P.B."/>
            <person name="Orr S.E."/>
            <person name="Hunt B.G."/>
            <person name="Goodisman M.A.D."/>
        </authorList>
    </citation>
    <scope>NUCLEOTIDE SEQUENCE [LARGE SCALE GENOMIC DNA]</scope>
    <source>
        <strain evidence="2">233</strain>
        <tissue evidence="2">Head and thorax</tissue>
    </source>
</reference>
<evidence type="ECO:0000256" key="1">
    <source>
        <dbReference type="SAM" id="MobiDB-lite"/>
    </source>
</evidence>
<dbReference type="Proteomes" id="UP001607302">
    <property type="component" value="Unassembled WGS sequence"/>
</dbReference>
<proteinExistence type="predicted"/>
<dbReference type="AlphaFoldDB" id="A0ABD2AJR0"/>
<dbReference type="EMBL" id="JAUDFV010000144">
    <property type="protein sequence ID" value="KAL2720857.1"/>
    <property type="molecule type" value="Genomic_DNA"/>
</dbReference>
<comment type="caution">
    <text evidence="2">The sequence shown here is derived from an EMBL/GenBank/DDBJ whole genome shotgun (WGS) entry which is preliminary data.</text>
</comment>
<sequence>MAMRWDGLIDFRNVRFLDPRNRPIFLNIAPGISIFQDIEKIIQWQIRIEDRRISLDSRHNVTMLRVYLRVYRFLDEVTTENYDLVLFYNEAEEKEKEKEKEEEKEETKKEKEEKEEEEVCFVVDSIDHLAEWDDRIPSKNNVVVREG</sequence>
<keyword evidence="3" id="KW-1185">Reference proteome</keyword>
<organism evidence="2 3">
    <name type="scientific">Vespula squamosa</name>
    <name type="common">Southern yellow jacket</name>
    <name type="synonym">Wasp</name>
    <dbReference type="NCBI Taxonomy" id="30214"/>
    <lineage>
        <taxon>Eukaryota</taxon>
        <taxon>Metazoa</taxon>
        <taxon>Ecdysozoa</taxon>
        <taxon>Arthropoda</taxon>
        <taxon>Hexapoda</taxon>
        <taxon>Insecta</taxon>
        <taxon>Pterygota</taxon>
        <taxon>Neoptera</taxon>
        <taxon>Endopterygota</taxon>
        <taxon>Hymenoptera</taxon>
        <taxon>Apocrita</taxon>
        <taxon>Aculeata</taxon>
        <taxon>Vespoidea</taxon>
        <taxon>Vespidae</taxon>
        <taxon>Vespinae</taxon>
        <taxon>Vespula</taxon>
    </lineage>
</organism>
<name>A0ABD2AJR0_VESSQ</name>
<evidence type="ECO:0000313" key="2">
    <source>
        <dbReference type="EMBL" id="KAL2720857.1"/>
    </source>
</evidence>